<evidence type="ECO:0000313" key="3">
    <source>
        <dbReference type="Proteomes" id="UP000186922"/>
    </source>
</evidence>
<dbReference type="Proteomes" id="UP000186922">
    <property type="component" value="Unassembled WGS sequence"/>
</dbReference>
<comment type="caution">
    <text evidence="2">The sequence shown here is derived from an EMBL/GenBank/DDBJ whole genome shotgun (WGS) entry which is preliminary data.</text>
</comment>
<keyword evidence="3" id="KW-1185">Reference proteome</keyword>
<dbReference type="AlphaFoldDB" id="A0A1D1UGA4"/>
<accession>A0A1D1UGA4</accession>
<dbReference type="EMBL" id="BDGG01000001">
    <property type="protein sequence ID" value="GAU88799.1"/>
    <property type="molecule type" value="Genomic_DNA"/>
</dbReference>
<evidence type="ECO:0000313" key="2">
    <source>
        <dbReference type="EMBL" id="GAU88799.1"/>
    </source>
</evidence>
<sequence length="143" mass="15929">MESRNVDGISKLHFCNGTTPFSCSKQASVKEGWPTLTMDPLVHAPRDAPEPSPAPVCVPICRFYSWESLVSGFRPSPIATREQTHVSTVIETESEWGVRRQGLTWNLLCARHGVTNPTDPEFPLQTPRASPKPRPLRSLLSHQ</sequence>
<feature type="region of interest" description="Disordered" evidence="1">
    <location>
        <begin position="116"/>
        <end position="143"/>
    </location>
</feature>
<evidence type="ECO:0000256" key="1">
    <source>
        <dbReference type="SAM" id="MobiDB-lite"/>
    </source>
</evidence>
<reference evidence="2 3" key="1">
    <citation type="journal article" date="2016" name="Nat. Commun.">
        <title>Extremotolerant tardigrade genome and improved radiotolerance of human cultured cells by tardigrade-unique protein.</title>
        <authorList>
            <person name="Hashimoto T."/>
            <person name="Horikawa D.D."/>
            <person name="Saito Y."/>
            <person name="Kuwahara H."/>
            <person name="Kozuka-Hata H."/>
            <person name="Shin-I T."/>
            <person name="Minakuchi Y."/>
            <person name="Ohishi K."/>
            <person name="Motoyama A."/>
            <person name="Aizu T."/>
            <person name="Enomoto A."/>
            <person name="Kondo K."/>
            <person name="Tanaka S."/>
            <person name="Hara Y."/>
            <person name="Koshikawa S."/>
            <person name="Sagara H."/>
            <person name="Miura T."/>
            <person name="Yokobori S."/>
            <person name="Miyagawa K."/>
            <person name="Suzuki Y."/>
            <person name="Kubo T."/>
            <person name="Oyama M."/>
            <person name="Kohara Y."/>
            <person name="Fujiyama A."/>
            <person name="Arakawa K."/>
            <person name="Katayama T."/>
            <person name="Toyoda A."/>
            <person name="Kunieda T."/>
        </authorList>
    </citation>
    <scope>NUCLEOTIDE SEQUENCE [LARGE SCALE GENOMIC DNA]</scope>
    <source>
        <strain evidence="2 3">YOKOZUNA-1</strain>
    </source>
</reference>
<name>A0A1D1UGA4_RAMVA</name>
<organism evidence="2 3">
    <name type="scientific">Ramazzottius varieornatus</name>
    <name type="common">Water bear</name>
    <name type="synonym">Tardigrade</name>
    <dbReference type="NCBI Taxonomy" id="947166"/>
    <lineage>
        <taxon>Eukaryota</taxon>
        <taxon>Metazoa</taxon>
        <taxon>Ecdysozoa</taxon>
        <taxon>Tardigrada</taxon>
        <taxon>Eutardigrada</taxon>
        <taxon>Parachela</taxon>
        <taxon>Hypsibioidea</taxon>
        <taxon>Ramazzottiidae</taxon>
        <taxon>Ramazzottius</taxon>
    </lineage>
</organism>
<gene>
    <name evidence="2" type="primary">RvY_01433-1</name>
    <name evidence="2" type="synonym">RvY_01433.1</name>
    <name evidence="2" type="ORF">RvY_01433</name>
</gene>
<proteinExistence type="predicted"/>
<protein>
    <submittedName>
        <fullName evidence="2">Uncharacterized protein</fullName>
    </submittedName>
</protein>